<dbReference type="EMBL" id="VEVO01000260">
    <property type="protein sequence ID" value="KAF0022072.1"/>
    <property type="molecule type" value="Genomic_DNA"/>
</dbReference>
<evidence type="ECO:0000256" key="1">
    <source>
        <dbReference type="SAM" id="MobiDB-lite"/>
    </source>
</evidence>
<proteinExistence type="predicted"/>
<evidence type="ECO:0000313" key="2">
    <source>
        <dbReference type="EMBL" id="KAF0022072.1"/>
    </source>
</evidence>
<dbReference type="Proteomes" id="UP000438429">
    <property type="component" value="Unassembled WGS sequence"/>
</dbReference>
<sequence length="194" mass="21970">METGQKAAKHSTAPRTESREVEYPVNCKSAAVMEEHKEKTLRENPEVLFTDYAHQKYRRKKNSLIFYTDSIHTWKDTLCKNDAYVSSEGIGSGGKLKICKDEHLDKDNPLLTITYYTKEKVMVQGNEANLESFEGAFSLSKAEVDTKKINFPTDKMMRAQNREPHHHVHLCPSHTCQLHQPAEGEYGPAGAGLC</sequence>
<feature type="region of interest" description="Disordered" evidence="1">
    <location>
        <begin position="1"/>
        <end position="21"/>
    </location>
</feature>
<comment type="caution">
    <text evidence="2">The sequence shown here is derived from an EMBL/GenBank/DDBJ whole genome shotgun (WGS) entry which is preliminary data.</text>
</comment>
<protein>
    <submittedName>
        <fullName evidence="2">Uncharacterized protein</fullName>
    </submittedName>
</protein>
<organism evidence="2 3">
    <name type="scientific">Scophthalmus maximus</name>
    <name type="common">Turbot</name>
    <name type="synonym">Psetta maxima</name>
    <dbReference type="NCBI Taxonomy" id="52904"/>
    <lineage>
        <taxon>Eukaryota</taxon>
        <taxon>Metazoa</taxon>
        <taxon>Chordata</taxon>
        <taxon>Craniata</taxon>
        <taxon>Vertebrata</taxon>
        <taxon>Euteleostomi</taxon>
        <taxon>Actinopterygii</taxon>
        <taxon>Neopterygii</taxon>
        <taxon>Teleostei</taxon>
        <taxon>Neoteleostei</taxon>
        <taxon>Acanthomorphata</taxon>
        <taxon>Carangaria</taxon>
        <taxon>Pleuronectiformes</taxon>
        <taxon>Pleuronectoidei</taxon>
        <taxon>Scophthalmidae</taxon>
        <taxon>Scophthalmus</taxon>
    </lineage>
</organism>
<reference evidence="2 3" key="1">
    <citation type="submission" date="2019-06" db="EMBL/GenBank/DDBJ databases">
        <title>Draft genomes of female and male turbot (Scophthalmus maximus).</title>
        <authorList>
            <person name="Xu H."/>
            <person name="Xu X.-W."/>
            <person name="Shao C."/>
            <person name="Chen S."/>
        </authorList>
    </citation>
    <scope>NUCLEOTIDE SEQUENCE [LARGE SCALE GENOMIC DNA]</scope>
    <source>
        <strain evidence="2">Ysfricsl-2016a</strain>
        <tissue evidence="2">Blood</tissue>
    </source>
</reference>
<name>A0A6A4RST0_SCOMX</name>
<dbReference type="AlphaFoldDB" id="A0A6A4RST0"/>
<gene>
    <name evidence="2" type="ORF">F2P81_025675</name>
</gene>
<accession>A0A6A4RST0</accession>
<evidence type="ECO:0000313" key="3">
    <source>
        <dbReference type="Proteomes" id="UP000438429"/>
    </source>
</evidence>